<keyword evidence="7 11" id="KW-0560">Oxidoreductase</keyword>
<dbReference type="EMBL" id="GL996527">
    <property type="protein sequence ID" value="EGV62399.1"/>
    <property type="molecule type" value="Genomic_DNA"/>
</dbReference>
<proteinExistence type="inferred from homology"/>
<dbReference type="GO" id="GO:0004729">
    <property type="term" value="F:oxygen-dependent protoporphyrinogen oxidase activity"/>
    <property type="evidence" value="ECO:0007669"/>
    <property type="project" value="UniProtKB-UniRule"/>
</dbReference>
<dbReference type="SUPFAM" id="SSF54373">
    <property type="entry name" value="FAD-linked reductases, C-terminal domain"/>
    <property type="match status" value="1"/>
</dbReference>
<dbReference type="GO" id="GO:0005743">
    <property type="term" value="C:mitochondrial inner membrane"/>
    <property type="evidence" value="ECO:0007669"/>
    <property type="project" value="UniProtKB-SubCell"/>
</dbReference>
<evidence type="ECO:0000256" key="5">
    <source>
        <dbReference type="ARBA" id="ARBA00022630"/>
    </source>
</evidence>
<comment type="function">
    <text evidence="1 11">Catalyzes the 6-electron oxidation of protoporphyrinogen-IX to form protoporphyrin-IX.</text>
</comment>
<feature type="transmembrane region" description="Helical" evidence="12">
    <location>
        <begin position="12"/>
        <end position="33"/>
    </location>
</feature>
<evidence type="ECO:0000256" key="6">
    <source>
        <dbReference type="ARBA" id="ARBA00022827"/>
    </source>
</evidence>
<dbReference type="STRING" id="590646.G3B8I0"/>
<dbReference type="KEGG" id="cten:18249963"/>
<comment type="catalytic activity">
    <reaction evidence="10 11">
        <text>protoporphyrinogen IX + 3 O2 = protoporphyrin IX + 3 H2O2</text>
        <dbReference type="Rhea" id="RHEA:25576"/>
        <dbReference type="ChEBI" id="CHEBI:15379"/>
        <dbReference type="ChEBI" id="CHEBI:16240"/>
        <dbReference type="ChEBI" id="CHEBI:57306"/>
        <dbReference type="ChEBI" id="CHEBI:57307"/>
        <dbReference type="EC" id="1.3.3.4"/>
    </reaction>
</comment>
<comment type="cofactor">
    <cofactor evidence="11">
        <name>FAD</name>
        <dbReference type="ChEBI" id="CHEBI:57692"/>
    </cofactor>
    <text evidence="11">Binds 1 FAD per subunit.</text>
</comment>
<dbReference type="HOGENOM" id="CLU_009629_1_2_1"/>
<gene>
    <name evidence="14" type="ORF">CANTEDRAFT_136326</name>
</gene>
<evidence type="ECO:0000256" key="9">
    <source>
        <dbReference type="ARBA" id="ARBA00023244"/>
    </source>
</evidence>
<dbReference type="Gene3D" id="3.50.50.60">
    <property type="entry name" value="FAD/NAD(P)-binding domain"/>
    <property type="match status" value="1"/>
</dbReference>
<evidence type="ECO:0000256" key="3">
    <source>
        <dbReference type="ARBA" id="ARBA00010551"/>
    </source>
</evidence>
<evidence type="ECO:0000313" key="15">
    <source>
        <dbReference type="Proteomes" id="UP000000707"/>
    </source>
</evidence>
<comment type="similarity">
    <text evidence="3 11">Belongs to the protoporphyrinogen/coproporphyrinogen oxidase family. Protoporphyrinogen oxidase subfamily.</text>
</comment>
<dbReference type="PANTHER" id="PTHR42923">
    <property type="entry name" value="PROTOPORPHYRINOGEN OXIDASE"/>
    <property type="match status" value="1"/>
</dbReference>
<comment type="subcellular location">
    <subcellularLocation>
        <location evidence="11">Mitochondrion inner membrane</location>
    </subcellularLocation>
</comment>
<evidence type="ECO:0000256" key="2">
    <source>
        <dbReference type="ARBA" id="ARBA00005073"/>
    </source>
</evidence>
<evidence type="ECO:0000256" key="12">
    <source>
        <dbReference type="SAM" id="Phobius"/>
    </source>
</evidence>
<evidence type="ECO:0000256" key="10">
    <source>
        <dbReference type="ARBA" id="ARBA00047554"/>
    </source>
</evidence>
<keyword evidence="12" id="KW-1133">Transmembrane helix</keyword>
<evidence type="ECO:0000313" key="14">
    <source>
        <dbReference type="EMBL" id="EGV62399.1"/>
    </source>
</evidence>
<keyword evidence="8 11" id="KW-0350">Heme biosynthesis</keyword>
<evidence type="ECO:0000259" key="13">
    <source>
        <dbReference type="Pfam" id="PF01593"/>
    </source>
</evidence>
<dbReference type="InterPro" id="IPR036188">
    <property type="entry name" value="FAD/NAD-bd_sf"/>
</dbReference>
<accession>G3B8I0</accession>
<evidence type="ECO:0000256" key="11">
    <source>
        <dbReference type="RuleBase" id="RU367069"/>
    </source>
</evidence>
<dbReference type="AlphaFoldDB" id="G3B8I0"/>
<keyword evidence="12" id="KW-0812">Transmembrane</keyword>
<comment type="pathway">
    <text evidence="2 11">Porphyrin-containing compound metabolism; protoporphyrin-IX biosynthesis; protoporphyrin-IX from protoporphyrinogen-IX: step 1/1.</text>
</comment>
<dbReference type="eggNOG" id="KOG1276">
    <property type="taxonomic scope" value="Eukaryota"/>
</dbReference>
<dbReference type="InterPro" id="IPR050464">
    <property type="entry name" value="Zeta_carotene_desat/Oxidored"/>
</dbReference>
<dbReference type="EC" id="1.3.3.4" evidence="4 11"/>
<keyword evidence="5 11" id="KW-0285">Flavoprotein</keyword>
<evidence type="ECO:0000256" key="4">
    <source>
        <dbReference type="ARBA" id="ARBA00012867"/>
    </source>
</evidence>
<evidence type="ECO:0000256" key="8">
    <source>
        <dbReference type="ARBA" id="ARBA00023133"/>
    </source>
</evidence>
<reference evidence="14 15" key="1">
    <citation type="journal article" date="2011" name="Proc. Natl. Acad. Sci. U.S.A.">
        <title>Comparative genomics of xylose-fermenting fungi for enhanced biofuel production.</title>
        <authorList>
            <person name="Wohlbach D.J."/>
            <person name="Kuo A."/>
            <person name="Sato T.K."/>
            <person name="Potts K.M."/>
            <person name="Salamov A.A."/>
            <person name="LaButti K.M."/>
            <person name="Sun H."/>
            <person name="Clum A."/>
            <person name="Pangilinan J.L."/>
            <person name="Lindquist E.A."/>
            <person name="Lucas S."/>
            <person name="Lapidus A."/>
            <person name="Jin M."/>
            <person name="Gunawan C."/>
            <person name="Balan V."/>
            <person name="Dale B.E."/>
            <person name="Jeffries T.W."/>
            <person name="Zinkel R."/>
            <person name="Barry K.W."/>
            <person name="Grigoriev I.V."/>
            <person name="Gasch A.P."/>
        </authorList>
    </citation>
    <scope>NUCLEOTIDE SEQUENCE [LARGE SCALE GENOMIC DNA]</scope>
    <source>
        <strain evidence="15">ATCC 10573 / BCRC 21748 / CBS 615 / JCM 9827 / NBRC 10315 / NRRL Y-1498 / VKM Y-70</strain>
    </source>
</reference>
<keyword evidence="15" id="KW-1185">Reference proteome</keyword>
<evidence type="ECO:0000256" key="1">
    <source>
        <dbReference type="ARBA" id="ARBA00002600"/>
    </source>
</evidence>
<dbReference type="Proteomes" id="UP000000707">
    <property type="component" value="Unassembled WGS sequence"/>
</dbReference>
<dbReference type="Pfam" id="PF01593">
    <property type="entry name" value="Amino_oxidase"/>
    <property type="match status" value="1"/>
</dbReference>
<dbReference type="OrthoDB" id="438553at2759"/>
<dbReference type="InterPro" id="IPR004572">
    <property type="entry name" value="Protoporphyrinogen_oxidase"/>
</dbReference>
<organism evidence="15">
    <name type="scientific">Candida tenuis (strain ATCC 10573 / BCRC 21748 / CBS 615 / JCM 9827 / NBRC 10315 / NRRL Y-1498 / VKM Y-70)</name>
    <name type="common">Yeast</name>
    <name type="synonym">Yamadazyma tenuis</name>
    <dbReference type="NCBI Taxonomy" id="590646"/>
    <lineage>
        <taxon>Eukaryota</taxon>
        <taxon>Fungi</taxon>
        <taxon>Dikarya</taxon>
        <taxon>Ascomycota</taxon>
        <taxon>Saccharomycotina</taxon>
        <taxon>Pichiomycetes</taxon>
        <taxon>Debaryomycetaceae</taxon>
        <taxon>Yamadazyma</taxon>
    </lineage>
</organism>
<feature type="domain" description="Amine oxidase" evidence="13">
    <location>
        <begin position="24"/>
        <end position="451"/>
    </location>
</feature>
<name>G3B8I0_CANTC</name>
<dbReference type="SUPFAM" id="SSF51905">
    <property type="entry name" value="FAD/NAD(P)-binding domain"/>
    <property type="match status" value="1"/>
</dbReference>
<protein>
    <recommendedName>
        <fullName evidence="4 11">Protoporphyrinogen oxidase</fullName>
        <ecNumber evidence="4 11">1.3.3.4</ecNumber>
    </recommendedName>
</protein>
<evidence type="ECO:0000256" key="7">
    <source>
        <dbReference type="ARBA" id="ARBA00023002"/>
    </source>
</evidence>
<dbReference type="UniPathway" id="UPA00251">
    <property type="reaction ID" value="UER00324"/>
</dbReference>
<dbReference type="NCBIfam" id="TIGR00562">
    <property type="entry name" value="proto_IX_ox"/>
    <property type="match status" value="1"/>
</dbReference>
<sequence length="541" mass="59918">MSIAQRILRKPPPNGSVGIIGAGVSGLSFAYFLTKLRPDLSVTILESGSKTGGWIQTTELQNTNSQITLEKGPRTLRGVSDGTLLILDMLVQNGYSNQIMVMKSSSVANRKYLLDSNYNIVPVPHSFGSFVKFSGSELSHGLSGSIVRDFWNRKGDSKDESVEQFFKRRFGSTLLTDRILSAILHGIYAGDISKLSVKSLFPSLQKYEQNDGSIIKPMLKSGMKYIFSREERARRTQTSLPESLKSYEQKVASSSNLTNLRVALKGHPIVAMKDTLAVYPRMITSVLQHNPKVKFMFNTKITEVCTDSGVVKIADGTSLQFDHIRSTINVNSLAKLVDSTSLADQLKSIEYVSVFMANIYSPNPNIKHKDISGFGFLVPKSARNKEYLLGTIFDSDIAGHVYPLSDEPSSNSVKSTNMTMMLGGHWYQSGIPSTELSLKAVKTTLEKVFDVDLNDFNIILRDEQRTDDKRVALTDKDIVISYNMHRNCIPQYNVGYENTKTKVHDLLNSESNRLSVGGMCFGRGVGVPDCVMNSLDDALLL</sequence>
<dbReference type="GO" id="GO:0006782">
    <property type="term" value="P:protoporphyrinogen IX biosynthetic process"/>
    <property type="evidence" value="ECO:0007669"/>
    <property type="project" value="UniProtKB-UniRule"/>
</dbReference>
<dbReference type="GeneID" id="18249963"/>
<dbReference type="InterPro" id="IPR002937">
    <property type="entry name" value="Amino_oxidase"/>
</dbReference>
<dbReference type="PANTHER" id="PTHR42923:SF3">
    <property type="entry name" value="PROTOPORPHYRINOGEN OXIDASE"/>
    <property type="match status" value="1"/>
</dbReference>
<keyword evidence="9 11" id="KW-0627">Porphyrin biosynthesis</keyword>
<keyword evidence="12" id="KW-0472">Membrane</keyword>
<keyword evidence="6 11" id="KW-0274">FAD</keyword>